<dbReference type="AlphaFoldDB" id="A0A182VJX3"/>
<feature type="region of interest" description="Disordered" evidence="1">
    <location>
        <begin position="396"/>
        <end position="415"/>
    </location>
</feature>
<sequence>MPALGRLSPIADTPESPTRSDSLKQFLLKVLPLGGEYCLLRLVSPRYLLVQPVRQPDHVQLVVALLAQPQRVAPAQALVRLAVLVQVRGGDEAALVDAEQQYLRVADAQKDADAGAALGGVNDCEQSISPHTRHMVGLRESSRMLFGQVDQLADGQGRLEQRLRLAEQLGLAGVPHPLDLVRVAAGEPLDQLVRGLAGAQVGERVDRQIEILHHRLVVQLRHVRALGQLDVGDAVEQQAAAPQQRVALQLDVVHQLPADAPLLGQRAAQHDRFLWRASLLLLLFLLRQVLVVVAVVCVDRSRLWLVNVVPLEQGQQIALGIGERPLARILPLLGIAALASLVGPVGHRCVLLRRLHAGHRRDDGAQHVHHEDGLHDRVVERVALRHALGAHEAVQHAARGEQARVEQPEQVPLEEGRRRLQPEQRLVHVHQKQQHVVVRGHRLDQRAHRARRPHQPGQAGGVADRQLAAERALHHPQLHLDRLDRESVSHGARYSANRFALYGTVVKLRTFFAKLSSEYLIVRSNSRLISGGSRTPCSGSTSRSTSVFRWMGGSITQRTSSSESISSSVEVSDAWFEWYWSSSTSSSFSYTGSSTPPIIITRLPSRSWRCCDGSGCCWPPSAPALPAAAAPPPPAPPLAVGISSSRLIGCCSASRKRLISTSCCVARIARSLGVPPPDEPRGGMGCSTRCAVFATMSCMNAYHSGKVNSFGCVIGGSGSESGPPAARTDAFVRAFALLVIVSCGGTSGSRQLLRKRHSGHRNSFFSMSNRIGARFRYGRRFSLITSLL</sequence>
<name>A0A182VJX3_ANOME</name>
<dbReference type="Proteomes" id="UP000075903">
    <property type="component" value="Unassembled WGS sequence"/>
</dbReference>
<proteinExistence type="predicted"/>
<protein>
    <submittedName>
        <fullName evidence="2">Uncharacterized protein</fullName>
    </submittedName>
</protein>
<feature type="region of interest" description="Disordered" evidence="1">
    <location>
        <begin position="429"/>
        <end position="465"/>
    </location>
</feature>
<accession>A0A182VJX3</accession>
<evidence type="ECO:0000313" key="2">
    <source>
        <dbReference type="EnsemblMetazoa" id="AMEM016234-PA"/>
    </source>
</evidence>
<reference evidence="2" key="1">
    <citation type="submission" date="2020-05" db="UniProtKB">
        <authorList>
            <consortium name="EnsemblMetazoa"/>
        </authorList>
    </citation>
    <scope>IDENTIFICATION</scope>
    <source>
        <strain evidence="2">MAF</strain>
    </source>
</reference>
<feature type="compositionally biased region" description="Basic and acidic residues" evidence="1">
    <location>
        <begin position="398"/>
        <end position="407"/>
    </location>
</feature>
<evidence type="ECO:0000313" key="3">
    <source>
        <dbReference type="Proteomes" id="UP000075903"/>
    </source>
</evidence>
<organism evidence="2 3">
    <name type="scientific">Anopheles merus</name>
    <name type="common">Mosquito</name>
    <dbReference type="NCBI Taxonomy" id="30066"/>
    <lineage>
        <taxon>Eukaryota</taxon>
        <taxon>Metazoa</taxon>
        <taxon>Ecdysozoa</taxon>
        <taxon>Arthropoda</taxon>
        <taxon>Hexapoda</taxon>
        <taxon>Insecta</taxon>
        <taxon>Pterygota</taxon>
        <taxon>Neoptera</taxon>
        <taxon>Endopterygota</taxon>
        <taxon>Diptera</taxon>
        <taxon>Nematocera</taxon>
        <taxon>Culicoidea</taxon>
        <taxon>Culicidae</taxon>
        <taxon>Anophelinae</taxon>
        <taxon>Anopheles</taxon>
    </lineage>
</organism>
<dbReference type="EnsemblMetazoa" id="AMEM016234-RA">
    <property type="protein sequence ID" value="AMEM016234-PA"/>
    <property type="gene ID" value="AMEM016234"/>
</dbReference>
<evidence type="ECO:0000256" key="1">
    <source>
        <dbReference type="SAM" id="MobiDB-lite"/>
    </source>
</evidence>
<dbReference type="VEuPathDB" id="VectorBase:AMEM016234"/>
<keyword evidence="3" id="KW-1185">Reference proteome</keyword>